<feature type="transmembrane region" description="Helical" evidence="2">
    <location>
        <begin position="111"/>
        <end position="132"/>
    </location>
</feature>
<dbReference type="EMBL" id="DRLD01000055">
    <property type="protein sequence ID" value="HED09429.1"/>
    <property type="molecule type" value="Genomic_DNA"/>
</dbReference>
<evidence type="ECO:0000313" key="3">
    <source>
        <dbReference type="EMBL" id="HED09429.1"/>
    </source>
</evidence>
<evidence type="ECO:0000256" key="2">
    <source>
        <dbReference type="SAM" id="Phobius"/>
    </source>
</evidence>
<keyword evidence="2" id="KW-0812">Transmembrane</keyword>
<name>A0A7V1LK21_CALAY</name>
<reference evidence="3" key="1">
    <citation type="journal article" date="2020" name="mSystems">
        <title>Genome- and Community-Level Interaction Insights into Carbon Utilization and Element Cycling Functions of Hydrothermarchaeota in Hydrothermal Sediment.</title>
        <authorList>
            <person name="Zhou Z."/>
            <person name="Liu Y."/>
            <person name="Xu W."/>
            <person name="Pan J."/>
            <person name="Luo Z.H."/>
            <person name="Li M."/>
        </authorList>
    </citation>
    <scope>NUCLEOTIDE SEQUENCE [LARGE SCALE GENOMIC DNA]</scope>
    <source>
        <strain evidence="3">HyVt-456</strain>
    </source>
</reference>
<organism evidence="3">
    <name type="scientific">Caldithrix abyssi</name>
    <dbReference type="NCBI Taxonomy" id="187145"/>
    <lineage>
        <taxon>Bacteria</taxon>
        <taxon>Pseudomonadati</taxon>
        <taxon>Calditrichota</taxon>
        <taxon>Calditrichia</taxon>
        <taxon>Calditrichales</taxon>
        <taxon>Calditrichaceae</taxon>
        <taxon>Caldithrix</taxon>
    </lineage>
</organism>
<accession>A0A7V1LK21</accession>
<dbReference type="AlphaFoldDB" id="A0A7V1LK21"/>
<sequence length="186" mass="20490">MKQSRFLPIALITTGVFLLLNQFNMLHLTRAQWAMTGSATLGIFLLRRAFLSEQYKGLLGGVFFAGTAIGLFLMDNGILPISNQTGFGMLLLSLGVANLLYFIFTRLHTSSIVFGLIYSGAGSVMMLSYYQYIDWWNVADMVELYWPALLILFGAALLIDGIRRQKKRPASPSSSGTDSVSGIKTS</sequence>
<feature type="transmembrane region" description="Helical" evidence="2">
    <location>
        <begin position="31"/>
        <end position="50"/>
    </location>
</feature>
<proteinExistence type="predicted"/>
<protein>
    <submittedName>
        <fullName evidence="3">Uncharacterized protein</fullName>
    </submittedName>
</protein>
<evidence type="ECO:0000256" key="1">
    <source>
        <dbReference type="SAM" id="MobiDB-lite"/>
    </source>
</evidence>
<feature type="transmembrane region" description="Helical" evidence="2">
    <location>
        <begin position="57"/>
        <end position="74"/>
    </location>
</feature>
<feature type="region of interest" description="Disordered" evidence="1">
    <location>
        <begin position="167"/>
        <end position="186"/>
    </location>
</feature>
<feature type="transmembrane region" description="Helical" evidence="2">
    <location>
        <begin position="86"/>
        <end position="104"/>
    </location>
</feature>
<feature type="transmembrane region" description="Helical" evidence="2">
    <location>
        <begin position="7"/>
        <end position="25"/>
    </location>
</feature>
<feature type="compositionally biased region" description="Low complexity" evidence="1">
    <location>
        <begin position="171"/>
        <end position="186"/>
    </location>
</feature>
<gene>
    <name evidence="3" type="ORF">ENJ10_01960</name>
</gene>
<keyword evidence="2" id="KW-0472">Membrane</keyword>
<comment type="caution">
    <text evidence="3">The sequence shown here is derived from an EMBL/GenBank/DDBJ whole genome shotgun (WGS) entry which is preliminary data.</text>
</comment>
<dbReference type="Proteomes" id="UP000886005">
    <property type="component" value="Unassembled WGS sequence"/>
</dbReference>
<feature type="transmembrane region" description="Helical" evidence="2">
    <location>
        <begin position="144"/>
        <end position="162"/>
    </location>
</feature>
<keyword evidence="2" id="KW-1133">Transmembrane helix</keyword>